<name>A0ABT2LNC3_9HYPH</name>
<keyword evidence="5" id="KW-1185">Reference proteome</keyword>
<evidence type="ECO:0000313" key="4">
    <source>
        <dbReference type="EMBL" id="MCT7375569.1"/>
    </source>
</evidence>
<sequence>MNSNEGRAEYLNGRVTAARPNFQARNSYDSQRSIHSLVSEQAALRPYAIAVQFGSTGLTYTELDRLSSALAGELMRLGVTKGDVIGLFLPRALNTIVAKLAILKAGAAYAPFDPSYPANHLGYMIGDCNPKLILVDKESIGAIRAIPTVSAVTDLGYLLESAEKGLPHDLPDVSGGDAAYVMYTSGSTGRPKGVVIPHRGIARLVRDQNYIRFEPDDVVLHTATISFDAATFEIWGALLNGSTLLGIGDRKLSLPRVAQTIDDNRVTVMLLTTGLFHLLVDHRSSRLASLRHVLFGGEVASSDHAKRFLRGNPDCILTNAYGPTEVTVMASAYTIPPDFEGDEIPIGCSIAHSRVHILDEDLRELPPGSEGQLAVSGDGLAIGYLNRPDLTRERFVTIHTAEGNSLRCYLTGDLAMMDSDGILHFRGRLDRQIKIDGKRIELDEIEAALRRDARLADAVADCHKNSAGTKQIVAYLRPHPPMTMSEADFTAAILSTLKTVLPSHMIPSRAMVLDRFPMNQAGKIDRSQLPPPPPEAAVPTAPLPAGGDTEVLLTRLWEQVLGRTGVGLDQNFFDLGGTSMQLIRVHAALEESLGRSIDVVAVFQHPNIRSLARHLDSGNPSAAPATSVHARADLRKRMMSQFRRSTS</sequence>
<dbReference type="InterPro" id="IPR020459">
    <property type="entry name" value="AMP-binding"/>
</dbReference>
<evidence type="ECO:0000256" key="2">
    <source>
        <dbReference type="ARBA" id="ARBA00022553"/>
    </source>
</evidence>
<reference evidence="4 5" key="1">
    <citation type="submission" date="2022-09" db="EMBL/GenBank/DDBJ databases">
        <title>Chelativorans salina sp. nov., a novel slightly halophilic bacterium isolated from a saline lake sediment enrichment.</title>
        <authorList>
            <person name="Gao L."/>
            <person name="Fang B.-Z."/>
            <person name="Li W.-J."/>
        </authorList>
    </citation>
    <scope>NUCLEOTIDE SEQUENCE [LARGE SCALE GENOMIC DNA]</scope>
    <source>
        <strain evidence="4 5">EGI FJ00035</strain>
    </source>
</reference>
<dbReference type="Pfam" id="PF00501">
    <property type="entry name" value="AMP-binding"/>
    <property type="match status" value="1"/>
</dbReference>
<dbReference type="PROSITE" id="PS50075">
    <property type="entry name" value="CARRIER"/>
    <property type="match status" value="1"/>
</dbReference>
<accession>A0ABT2LNC3</accession>
<organism evidence="4 5">
    <name type="scientific">Chelativorans salis</name>
    <dbReference type="NCBI Taxonomy" id="2978478"/>
    <lineage>
        <taxon>Bacteria</taxon>
        <taxon>Pseudomonadati</taxon>
        <taxon>Pseudomonadota</taxon>
        <taxon>Alphaproteobacteria</taxon>
        <taxon>Hyphomicrobiales</taxon>
        <taxon>Phyllobacteriaceae</taxon>
        <taxon>Chelativorans</taxon>
    </lineage>
</organism>
<dbReference type="Gene3D" id="3.30.300.30">
    <property type="match status" value="1"/>
</dbReference>
<dbReference type="SUPFAM" id="SSF56801">
    <property type="entry name" value="Acetyl-CoA synthetase-like"/>
    <property type="match status" value="1"/>
</dbReference>
<dbReference type="InterPro" id="IPR042099">
    <property type="entry name" value="ANL_N_sf"/>
</dbReference>
<comment type="caution">
    <text evidence="4">The sequence shown here is derived from an EMBL/GenBank/DDBJ whole genome shotgun (WGS) entry which is preliminary data.</text>
</comment>
<protein>
    <submittedName>
        <fullName evidence="4">Non-ribosomal peptide synthetase</fullName>
    </submittedName>
</protein>
<dbReference type="InterPro" id="IPR020806">
    <property type="entry name" value="PKS_PP-bd"/>
</dbReference>
<dbReference type="PANTHER" id="PTHR45527:SF1">
    <property type="entry name" value="FATTY ACID SYNTHASE"/>
    <property type="match status" value="1"/>
</dbReference>
<dbReference type="InterPro" id="IPR000873">
    <property type="entry name" value="AMP-dep_synth/lig_dom"/>
</dbReference>
<dbReference type="Proteomes" id="UP001320831">
    <property type="component" value="Unassembled WGS sequence"/>
</dbReference>
<dbReference type="EMBL" id="JAOCZP010000003">
    <property type="protein sequence ID" value="MCT7375569.1"/>
    <property type="molecule type" value="Genomic_DNA"/>
</dbReference>
<dbReference type="PANTHER" id="PTHR45527">
    <property type="entry name" value="NONRIBOSOMAL PEPTIDE SYNTHETASE"/>
    <property type="match status" value="1"/>
</dbReference>
<dbReference type="SUPFAM" id="SSF47336">
    <property type="entry name" value="ACP-like"/>
    <property type="match status" value="1"/>
</dbReference>
<dbReference type="PRINTS" id="PR00154">
    <property type="entry name" value="AMPBINDING"/>
</dbReference>
<evidence type="ECO:0000259" key="3">
    <source>
        <dbReference type="PROSITE" id="PS50075"/>
    </source>
</evidence>
<evidence type="ECO:0000313" key="5">
    <source>
        <dbReference type="Proteomes" id="UP001320831"/>
    </source>
</evidence>
<evidence type="ECO:0000256" key="1">
    <source>
        <dbReference type="ARBA" id="ARBA00022450"/>
    </source>
</evidence>
<keyword evidence="2" id="KW-0597">Phosphoprotein</keyword>
<dbReference type="SMART" id="SM00823">
    <property type="entry name" value="PKS_PP"/>
    <property type="match status" value="1"/>
</dbReference>
<dbReference type="InterPro" id="IPR036736">
    <property type="entry name" value="ACP-like_sf"/>
</dbReference>
<proteinExistence type="predicted"/>
<gene>
    <name evidence="4" type="ORF">N5A92_11055</name>
</gene>
<dbReference type="NCBIfam" id="TIGR01733">
    <property type="entry name" value="AA-adenyl-dom"/>
    <property type="match status" value="1"/>
</dbReference>
<dbReference type="InterPro" id="IPR020845">
    <property type="entry name" value="AMP-binding_CS"/>
</dbReference>
<dbReference type="RefSeq" id="WP_260902622.1">
    <property type="nucleotide sequence ID" value="NZ_JAOCZP010000003.1"/>
</dbReference>
<keyword evidence="1" id="KW-0596">Phosphopantetheine</keyword>
<dbReference type="CDD" id="cd12117">
    <property type="entry name" value="A_NRPS_Srf_like"/>
    <property type="match status" value="1"/>
</dbReference>
<dbReference type="Gene3D" id="3.40.50.12780">
    <property type="entry name" value="N-terminal domain of ligase-like"/>
    <property type="match status" value="1"/>
</dbReference>
<dbReference type="InterPro" id="IPR009081">
    <property type="entry name" value="PP-bd_ACP"/>
</dbReference>
<dbReference type="PROSITE" id="PS00455">
    <property type="entry name" value="AMP_BINDING"/>
    <property type="match status" value="1"/>
</dbReference>
<dbReference type="Gene3D" id="1.10.1200.10">
    <property type="entry name" value="ACP-like"/>
    <property type="match status" value="1"/>
</dbReference>
<feature type="domain" description="Carrier" evidence="3">
    <location>
        <begin position="544"/>
        <end position="619"/>
    </location>
</feature>
<dbReference type="InterPro" id="IPR045851">
    <property type="entry name" value="AMP-bd_C_sf"/>
</dbReference>
<dbReference type="Pfam" id="PF00550">
    <property type="entry name" value="PP-binding"/>
    <property type="match status" value="1"/>
</dbReference>
<dbReference type="InterPro" id="IPR010071">
    <property type="entry name" value="AA_adenyl_dom"/>
</dbReference>